<keyword evidence="1 5" id="KW-0547">Nucleotide-binding</keyword>
<keyword evidence="9" id="KW-1185">Reference proteome</keyword>
<proteinExistence type="predicted"/>
<evidence type="ECO:0000256" key="1">
    <source>
        <dbReference type="ARBA" id="ARBA00022741"/>
    </source>
</evidence>
<evidence type="ECO:0000313" key="8">
    <source>
        <dbReference type="EMBL" id="SNX74001.1"/>
    </source>
</evidence>
<dbReference type="Pfam" id="PF13538">
    <property type="entry name" value="UvrD_C_2"/>
    <property type="match status" value="1"/>
</dbReference>
<evidence type="ECO:0000313" key="9">
    <source>
        <dbReference type="Proteomes" id="UP000219546"/>
    </source>
</evidence>
<keyword evidence="3 5" id="KW-0347">Helicase</keyword>
<feature type="binding site" evidence="5">
    <location>
        <begin position="234"/>
        <end position="241"/>
    </location>
    <ligand>
        <name>ATP</name>
        <dbReference type="ChEBI" id="CHEBI:30616"/>
    </ligand>
</feature>
<dbReference type="NCBIfam" id="NF041464">
    <property type="entry name" value="HelD_BACSU"/>
    <property type="match status" value="1"/>
</dbReference>
<dbReference type="GO" id="GO:0003677">
    <property type="term" value="F:DNA binding"/>
    <property type="evidence" value="ECO:0007669"/>
    <property type="project" value="InterPro"/>
</dbReference>
<reference evidence="8 9" key="1">
    <citation type="submission" date="2017-08" db="EMBL/GenBank/DDBJ databases">
        <authorList>
            <person name="de Groot N.N."/>
        </authorList>
    </citation>
    <scope>NUCLEOTIDE SEQUENCE [LARGE SCALE GENOMIC DNA]</scope>
    <source>
        <strain evidence="8 9">JC228</strain>
    </source>
</reference>
<keyword evidence="2 5" id="KW-0378">Hydrolase</keyword>
<dbReference type="GO" id="GO:0016787">
    <property type="term" value="F:hydrolase activity"/>
    <property type="evidence" value="ECO:0007669"/>
    <property type="project" value="UniProtKB-UniRule"/>
</dbReference>
<keyword evidence="4 5" id="KW-0067">ATP-binding</keyword>
<dbReference type="InterPro" id="IPR048228">
    <property type="entry name" value="HelD_bacillota"/>
</dbReference>
<dbReference type="AlphaFoldDB" id="A0A285D2G3"/>
<evidence type="ECO:0000256" key="4">
    <source>
        <dbReference type="ARBA" id="ARBA00022840"/>
    </source>
</evidence>
<feature type="domain" description="UvrD-like helicase ATP-binding" evidence="7">
    <location>
        <begin position="213"/>
        <end position="615"/>
    </location>
</feature>
<evidence type="ECO:0000256" key="6">
    <source>
        <dbReference type="SAM" id="Coils"/>
    </source>
</evidence>
<protein>
    <submittedName>
        <fullName evidence="8">DNA helicase-2/ATP-dependent DNA helicase PcrA</fullName>
    </submittedName>
</protein>
<dbReference type="PANTHER" id="PTHR11070">
    <property type="entry name" value="UVRD / RECB / PCRA DNA HELICASE FAMILY MEMBER"/>
    <property type="match status" value="1"/>
</dbReference>
<name>A0A285D2G3_9BACI</name>
<evidence type="ECO:0000256" key="3">
    <source>
        <dbReference type="ARBA" id="ARBA00022806"/>
    </source>
</evidence>
<gene>
    <name evidence="8" type="ORF">SAMN05877753_10889</name>
</gene>
<dbReference type="RefSeq" id="WP_179714316.1">
    <property type="nucleotide sequence ID" value="NZ_JBEPMQ010000008.1"/>
</dbReference>
<dbReference type="Gene3D" id="3.40.50.300">
    <property type="entry name" value="P-loop containing nucleotide triphosphate hydrolases"/>
    <property type="match status" value="3"/>
</dbReference>
<dbReference type="GO" id="GO:0005524">
    <property type="term" value="F:ATP binding"/>
    <property type="evidence" value="ECO:0007669"/>
    <property type="project" value="UniProtKB-UniRule"/>
</dbReference>
<dbReference type="InterPro" id="IPR014016">
    <property type="entry name" value="UvrD-like_ATP-bd"/>
</dbReference>
<dbReference type="Pfam" id="PF00580">
    <property type="entry name" value="UvrD-helicase"/>
    <property type="match status" value="1"/>
</dbReference>
<dbReference type="InterPro" id="IPR027417">
    <property type="entry name" value="P-loop_NTPase"/>
</dbReference>
<accession>A0A285D2G3</accession>
<sequence length="779" mass="90705">MTEIKKDWKKEQDRIDTIVEVIDAKVSFLEQNTGHIKEDILEIRKNFWNDVTINFDEPDDITETFASIKQQAEMLSERERSQGQVQKQLKTLLRLKDSPYFGRIDFHEKGESDSQSIYIGVASLLDRNSENFLIYDWRAPISSLYYDYGLGPAAYDTPGDGQIQGEIELKRQYIIRSTVLKGMFDTGVTIGDELLQEVLGNNASTQMKSIVATIQREQNEIIRSEGTKYLIVQGVAGSGKTSAALQRVAYLLYRYRHILQAEQIMLFSPNPMFNSYVSTVLPELGEENMQQCTLQQYIDHRLGTKYRVEDPFEQMEYILSNRDDEGFYARKEAISFKASLSFKNYINDFVTSLSDSGMIFRNISFRKKILISARQIEEKFYSLDKGYSIPNRLLIVTDWLKKELKQLAKRERNKEWVEQEIQLLEKVDYLEAFKQLQKKRRNTEETFDDFDQEHLFLAKEVVNKRFKPLLAKVKRLEFIDHLALYRCLFNMKFIPDNQLLPAHWEQICEYTLNRLKKFEIPYEDSIPFLYLQDLIEGRKSNTLIRHIVIDEAQDYSPFQFAYIKQLFPYSYMTILGDMNQAIYSHTMNAPTILSDEFYDMAETKLVVLNRSYRSTREIVEFTRELIQGGEQIEPFNRSGKKPTLTQVYSETGLNIQVIERIRAIQSRGHQTIAIICKTAQESAKVYQTIHGQVDARLIKKGTLYYEKGILIIPAYLAKGIEFDGVILYNISQEVYGTEDERKLLYTAATRAMHELHLFSLGEISSLLDGVSENTYELNV</sequence>
<dbReference type="GO" id="GO:0000725">
    <property type="term" value="P:recombinational repair"/>
    <property type="evidence" value="ECO:0007669"/>
    <property type="project" value="TreeGrafter"/>
</dbReference>
<evidence type="ECO:0000259" key="7">
    <source>
        <dbReference type="PROSITE" id="PS51198"/>
    </source>
</evidence>
<dbReference type="SUPFAM" id="SSF52540">
    <property type="entry name" value="P-loop containing nucleoside triphosphate hydrolases"/>
    <property type="match status" value="1"/>
</dbReference>
<feature type="coiled-coil region" evidence="6">
    <location>
        <begin position="400"/>
        <end position="453"/>
    </location>
</feature>
<dbReference type="PANTHER" id="PTHR11070:SF17">
    <property type="entry name" value="DNA HELICASE IV"/>
    <property type="match status" value="1"/>
</dbReference>
<dbReference type="EMBL" id="OAOP01000008">
    <property type="protein sequence ID" value="SNX74001.1"/>
    <property type="molecule type" value="Genomic_DNA"/>
</dbReference>
<organism evidence="8 9">
    <name type="scientific">Bacillus oleivorans</name>
    <dbReference type="NCBI Taxonomy" id="1448271"/>
    <lineage>
        <taxon>Bacteria</taxon>
        <taxon>Bacillati</taxon>
        <taxon>Bacillota</taxon>
        <taxon>Bacilli</taxon>
        <taxon>Bacillales</taxon>
        <taxon>Bacillaceae</taxon>
        <taxon>Bacillus</taxon>
    </lineage>
</organism>
<dbReference type="InterPro" id="IPR000212">
    <property type="entry name" value="DNA_helicase_UvrD/REP"/>
</dbReference>
<dbReference type="InterPro" id="IPR027785">
    <property type="entry name" value="UvrD-like_helicase_C"/>
</dbReference>
<dbReference type="GO" id="GO:0005829">
    <property type="term" value="C:cytosol"/>
    <property type="evidence" value="ECO:0007669"/>
    <property type="project" value="TreeGrafter"/>
</dbReference>
<evidence type="ECO:0000256" key="5">
    <source>
        <dbReference type="PROSITE-ProRule" id="PRU00560"/>
    </source>
</evidence>
<dbReference type="Proteomes" id="UP000219546">
    <property type="component" value="Unassembled WGS sequence"/>
</dbReference>
<dbReference type="PROSITE" id="PS51198">
    <property type="entry name" value="UVRD_HELICASE_ATP_BIND"/>
    <property type="match status" value="1"/>
</dbReference>
<keyword evidence="6" id="KW-0175">Coiled coil</keyword>
<dbReference type="GO" id="GO:0043138">
    <property type="term" value="F:3'-5' DNA helicase activity"/>
    <property type="evidence" value="ECO:0007669"/>
    <property type="project" value="TreeGrafter"/>
</dbReference>
<evidence type="ECO:0000256" key="2">
    <source>
        <dbReference type="ARBA" id="ARBA00022801"/>
    </source>
</evidence>